<dbReference type="PANTHER" id="PTHR37984:SF5">
    <property type="entry name" value="PROTEIN NYNRIN-LIKE"/>
    <property type="match status" value="1"/>
</dbReference>
<keyword evidence="2" id="KW-0548">Nucleotidyltransferase</keyword>
<dbReference type="GO" id="GO:0004519">
    <property type="term" value="F:endonuclease activity"/>
    <property type="evidence" value="ECO:0007669"/>
    <property type="project" value="UniProtKB-KW"/>
</dbReference>
<evidence type="ECO:0000256" key="1">
    <source>
        <dbReference type="ARBA" id="ARBA00022679"/>
    </source>
</evidence>
<keyword evidence="6" id="KW-0695">RNA-directed DNA polymerase</keyword>
<dbReference type="AlphaFoldDB" id="A0A225VT81"/>
<evidence type="ECO:0000259" key="7">
    <source>
        <dbReference type="Pfam" id="PF17917"/>
    </source>
</evidence>
<name>A0A225VT81_9STRA</name>
<organism evidence="9 10">
    <name type="scientific">Phytophthora megakarya</name>
    <dbReference type="NCBI Taxonomy" id="4795"/>
    <lineage>
        <taxon>Eukaryota</taxon>
        <taxon>Sar</taxon>
        <taxon>Stramenopiles</taxon>
        <taxon>Oomycota</taxon>
        <taxon>Peronosporomycetes</taxon>
        <taxon>Peronosporales</taxon>
        <taxon>Peronosporaceae</taxon>
        <taxon>Phytophthora</taxon>
    </lineage>
</organism>
<protein>
    <submittedName>
        <fullName evidence="9">Polyprotein</fullName>
    </submittedName>
</protein>
<keyword evidence="4" id="KW-0255">Endonuclease</keyword>
<keyword evidence="1" id="KW-0808">Transferase</keyword>
<dbReference type="FunFam" id="1.10.340.70:FF:000001">
    <property type="entry name" value="Retrovirus-related Pol polyprotein from transposon gypsy-like Protein"/>
    <property type="match status" value="1"/>
</dbReference>
<dbReference type="InterPro" id="IPR050951">
    <property type="entry name" value="Retrovirus_Pol_polyprotein"/>
</dbReference>
<comment type="caution">
    <text evidence="9">The sequence shown here is derived from an EMBL/GenBank/DDBJ whole genome shotgun (WGS) entry which is preliminary data.</text>
</comment>
<dbReference type="SUPFAM" id="SSF56672">
    <property type="entry name" value="DNA/RNA polymerases"/>
    <property type="match status" value="1"/>
</dbReference>
<dbReference type="EMBL" id="NBNE01003178">
    <property type="protein sequence ID" value="OWZ08374.1"/>
    <property type="molecule type" value="Genomic_DNA"/>
</dbReference>
<evidence type="ECO:0000256" key="5">
    <source>
        <dbReference type="ARBA" id="ARBA00022801"/>
    </source>
</evidence>
<dbReference type="Pfam" id="PF17921">
    <property type="entry name" value="Integrase_H2C2"/>
    <property type="match status" value="1"/>
</dbReference>
<dbReference type="Gene3D" id="1.10.340.70">
    <property type="match status" value="1"/>
</dbReference>
<dbReference type="CDD" id="cd09274">
    <property type="entry name" value="RNase_HI_RT_Ty3"/>
    <property type="match status" value="1"/>
</dbReference>
<dbReference type="PANTHER" id="PTHR37984">
    <property type="entry name" value="PROTEIN CBG26694"/>
    <property type="match status" value="1"/>
</dbReference>
<sequence length="312" mass="35666">MDASDYAVGGYLYQVDDSGKEQVISYGGRKLSKAEKMYPTREKELLAALHAMRLWLVYLIDKPFFQKTCSQRLARWLNELGSYRPLFRWIPGTSNVVADAISRNPAFEPTESAQHVSLASLLQQITHQHDESTADDAYLHYMAARPSINQQCTRLYRHDATFGRIATNTSRKPESFFLDGDLLFYQPSADLARRLCIPDDIDLRNVIFFEHHDSATSGHPGYLKALMALQNKFYWPRMDRAVRRYVASCELCQRTKVSHRKAAGLLHPLEVLANRWTNITMDFVTGLPCGRRSESDAIMVIVDRLTSVPILF</sequence>
<dbReference type="GO" id="GO:0003964">
    <property type="term" value="F:RNA-directed DNA polymerase activity"/>
    <property type="evidence" value="ECO:0007669"/>
    <property type="project" value="UniProtKB-KW"/>
</dbReference>
<keyword evidence="5" id="KW-0378">Hydrolase</keyword>
<evidence type="ECO:0000256" key="2">
    <source>
        <dbReference type="ARBA" id="ARBA00022695"/>
    </source>
</evidence>
<accession>A0A225VT81</accession>
<dbReference type="Proteomes" id="UP000198211">
    <property type="component" value="Unassembled WGS sequence"/>
</dbReference>
<evidence type="ECO:0000259" key="8">
    <source>
        <dbReference type="Pfam" id="PF17921"/>
    </source>
</evidence>
<evidence type="ECO:0000256" key="6">
    <source>
        <dbReference type="ARBA" id="ARBA00022918"/>
    </source>
</evidence>
<reference evidence="10" key="1">
    <citation type="submission" date="2017-03" db="EMBL/GenBank/DDBJ databases">
        <title>Phytopthora megakarya and P. palmivora, two closely related causual agents of cacao black pod achieved similar genome size and gene model numbers by different mechanisms.</title>
        <authorList>
            <person name="Ali S."/>
            <person name="Shao J."/>
            <person name="Larry D.J."/>
            <person name="Kronmiller B."/>
            <person name="Shen D."/>
            <person name="Strem M.D."/>
            <person name="Melnick R.L."/>
            <person name="Guiltinan M.J."/>
            <person name="Tyler B.M."/>
            <person name="Meinhardt L.W."/>
            <person name="Bailey B.A."/>
        </authorList>
    </citation>
    <scope>NUCLEOTIDE SEQUENCE [LARGE SCALE GENOMIC DNA]</scope>
    <source>
        <strain evidence="10">zdho120</strain>
    </source>
</reference>
<dbReference type="GO" id="GO:0016787">
    <property type="term" value="F:hydrolase activity"/>
    <property type="evidence" value="ECO:0007669"/>
    <property type="project" value="UniProtKB-KW"/>
</dbReference>
<proteinExistence type="predicted"/>
<evidence type="ECO:0000256" key="3">
    <source>
        <dbReference type="ARBA" id="ARBA00022722"/>
    </source>
</evidence>
<dbReference type="InterPro" id="IPR043502">
    <property type="entry name" value="DNA/RNA_pol_sf"/>
</dbReference>
<evidence type="ECO:0000313" key="9">
    <source>
        <dbReference type="EMBL" id="OWZ08374.1"/>
    </source>
</evidence>
<keyword evidence="3" id="KW-0540">Nuclease</keyword>
<evidence type="ECO:0000313" key="10">
    <source>
        <dbReference type="Proteomes" id="UP000198211"/>
    </source>
</evidence>
<gene>
    <name evidence="9" type="ORF">PHMEG_00019097</name>
</gene>
<dbReference type="Pfam" id="PF17917">
    <property type="entry name" value="RT_RNaseH"/>
    <property type="match status" value="1"/>
</dbReference>
<dbReference type="InterPro" id="IPR041373">
    <property type="entry name" value="RT_RNaseH"/>
</dbReference>
<dbReference type="InterPro" id="IPR041588">
    <property type="entry name" value="Integrase_H2C2"/>
</dbReference>
<feature type="domain" description="Reverse transcriptase RNase H-like" evidence="7">
    <location>
        <begin position="1"/>
        <end position="89"/>
    </location>
</feature>
<dbReference type="OrthoDB" id="111931at2759"/>
<feature type="domain" description="Integrase zinc-binding" evidence="8">
    <location>
        <begin position="202"/>
        <end position="257"/>
    </location>
</feature>
<keyword evidence="10" id="KW-1185">Reference proteome</keyword>
<evidence type="ECO:0000256" key="4">
    <source>
        <dbReference type="ARBA" id="ARBA00022759"/>
    </source>
</evidence>